<name>A0A077EQW3_VIBPH</name>
<evidence type="ECO:0000313" key="6">
    <source>
        <dbReference type="EMBL" id="QHH13359.1"/>
    </source>
</evidence>
<reference evidence="5" key="4">
    <citation type="journal article" date="2018" name="Genome Biol.">
        <title>SKESA: strategic k-mer extension for scrupulous assemblies.</title>
        <authorList>
            <person name="Souvorov A."/>
            <person name="Agarwala R."/>
            <person name="Lipman D.J."/>
        </authorList>
    </citation>
    <scope>NUCLEOTIDE SEQUENCE</scope>
    <source>
        <strain evidence="5">1930</strain>
    </source>
</reference>
<dbReference type="EMBL" id="CP034304">
    <property type="protein sequence ID" value="QHH13359.1"/>
    <property type="molecule type" value="Genomic_DNA"/>
</dbReference>
<geneLocation type="plasmid" evidence="6">
    <name>pVPSD2016-5</name>
</geneLocation>
<dbReference type="Gene3D" id="3.40.50.300">
    <property type="entry name" value="P-loop containing nucleotide triphosphate hydrolases"/>
    <property type="match status" value="1"/>
</dbReference>
<dbReference type="PANTHER" id="PTHR30486">
    <property type="entry name" value="TWITCHING MOTILITY PROTEIN PILT"/>
    <property type="match status" value="1"/>
</dbReference>
<dbReference type="PANTHER" id="PTHR30486:SF6">
    <property type="entry name" value="TYPE IV PILUS RETRACTATION ATPASE PILT"/>
    <property type="match status" value="1"/>
</dbReference>
<reference evidence="5" key="6">
    <citation type="submission" date="2019-12" db="EMBL/GenBank/DDBJ databases">
        <authorList>
            <consortium name="NCBI Pathogen Detection Project"/>
        </authorList>
    </citation>
    <scope>NUCLEOTIDE SEQUENCE</scope>
    <source>
        <strain evidence="5">1930</strain>
    </source>
</reference>
<evidence type="ECO:0000313" key="4">
    <source>
        <dbReference type="EMBL" id="AKC05698.1"/>
    </source>
</evidence>
<dbReference type="Pfam" id="PF00437">
    <property type="entry name" value="T2SSE"/>
    <property type="match status" value="1"/>
</dbReference>
<dbReference type="EMBL" id="KM067908">
    <property type="protein sequence ID" value="AIL49921.1"/>
    <property type="molecule type" value="Genomic_DNA"/>
</dbReference>
<proteinExistence type="inferred from homology"/>
<dbReference type="AlphaFoldDB" id="A0A077EQW3"/>
<dbReference type="EMBL" id="DACQKT010000025">
    <property type="protein sequence ID" value="HAS6680108.1"/>
    <property type="molecule type" value="Genomic_DNA"/>
</dbReference>
<sequence length="315" mass="34836">MNRALQGIRHHFLQAGLLDYLEDPNLTEIMLNPDGKLWIERQGEAMTHVGEVTPEDATRILNAVSDYHRQTVTATQPILECELPLDGSRFEGLIPPLVENPSFVIRKKATRVFTFDDYIKAGTLSREAANVLRQLIVDKRNILVAGGTGSGKTTFGNALLHQISMVAPDERMVIIEDTNELQCSAQNHVIKRTNDRANVSMRTLLRTTLRYRPDRIMVGEVRGGEALDLLKAWNTGHPGGIATIHADSARQGLDRLEQCVSEATATPNRALIASGIHAVVFMTRTPEGKRVIKEVIQVNGLSDTGYDTATIWEAP</sequence>
<dbReference type="EMBL" id="KP324996">
    <property type="protein sequence ID" value="AKC05698.1"/>
    <property type="molecule type" value="Genomic_DNA"/>
</dbReference>
<protein>
    <submittedName>
        <fullName evidence="4">Conjugal transfer protein TrbB</fullName>
    </submittedName>
    <submittedName>
        <fullName evidence="5">P-type conjugative transfer ATPase TrbB</fullName>
    </submittedName>
    <submittedName>
        <fullName evidence="3">TrbG</fullName>
    </submittedName>
</protein>
<dbReference type="RefSeq" id="WP_025791779.1">
    <property type="nucleotide sequence ID" value="NC_025152.1"/>
</dbReference>
<evidence type="ECO:0000313" key="7">
    <source>
        <dbReference type="Proteomes" id="UP000464718"/>
    </source>
</evidence>
<feature type="domain" description="Bacterial type II secretion system protein E" evidence="2">
    <location>
        <begin position="23"/>
        <end position="280"/>
    </location>
</feature>
<dbReference type="GO" id="GO:0005524">
    <property type="term" value="F:ATP binding"/>
    <property type="evidence" value="ECO:0007669"/>
    <property type="project" value="InterPro"/>
</dbReference>
<dbReference type="SUPFAM" id="SSF52540">
    <property type="entry name" value="P-loop containing nucleoside triphosphate hydrolases"/>
    <property type="match status" value="1"/>
</dbReference>
<evidence type="ECO:0000313" key="3">
    <source>
        <dbReference type="EMBL" id="AIL49921.1"/>
    </source>
</evidence>
<reference evidence="6 7" key="5">
    <citation type="submission" date="2018-12" db="EMBL/GenBank/DDBJ databases">
        <title>Genomic insights into the evolutionary origins and pathogenicity of five Vibrio parahaemolyticus strains isolated from the shrimp with acute hepatopancreatic necrosis disease (AHPND).</title>
        <authorList>
            <person name="Yang Q."/>
            <person name="Dong X."/>
            <person name="Xie G."/>
            <person name="Fu S."/>
            <person name="Zou P."/>
            <person name="Sun J."/>
            <person name="Wang Y."/>
            <person name="Huang J."/>
        </authorList>
    </citation>
    <scope>NUCLEOTIDE SEQUENCE [LARGE SCALE GENOMIC DNA]</scope>
    <source>
        <strain evidence="6 7">20160303005-1</strain>
        <plasmid evidence="7">pvpsd2016-5</plasmid>
        <plasmid evidence="6">pVPSD2016-5</plasmid>
    </source>
</reference>
<accession>A0A077EQW3</accession>
<comment type="similarity">
    <text evidence="1">Belongs to the GSP E family.</text>
</comment>
<dbReference type="InterPro" id="IPR014149">
    <property type="entry name" value="Conjug-transfer_TrbB"/>
</dbReference>
<reference evidence="4" key="1">
    <citation type="submission" date="2014-12" db="EMBL/GenBank/DDBJ databases">
        <authorList>
            <person name="Lee C.-T."/>
            <person name="Chen I.-T."/>
            <person name="Yang Y.-T."/>
            <person name="Chen C.-Y."/>
            <person name="Lo C.-F."/>
        </authorList>
    </citation>
    <scope>NUCLEOTIDE SEQUENCE</scope>
    <source>
        <strain evidence="4">3HP</strain>
        <plasmid evidence="4">pVA1</plasmid>
    </source>
</reference>
<reference evidence="3" key="2">
    <citation type="journal article" date="2015" name="Dis. Aquat. Organ.">
        <title>Photorhabdus insect-related (Pir) toxin-like genes in a plasmid of Vibrio parahaemolyticus, the causative agent of acute hepatopancreatic necrosis disease (AHPND) of shrimp.</title>
        <authorList>
            <person name="Han J.E."/>
            <person name="Tang K.F."/>
            <person name="Tran L.H."/>
            <person name="Lightner D.V."/>
        </authorList>
    </citation>
    <scope>NUCLEOTIDE SEQUENCE</scope>
    <source>
        <strain evidence="3">13-028/A3</strain>
        <plasmid evidence="3">pVPA3-1</plasmid>
    </source>
</reference>
<reference evidence="4" key="3">
    <citation type="journal article" date="2015" name="Proc. Natl. Acad. Sci. U.S.A.">
        <title>The opportunistic marine pathogen Vibrio parahaemolyticus becomes virulent by acquiring a plasmid that expresses a deadly toxin.</title>
        <authorList>
            <person name="Lee C.T."/>
            <person name="Chen I.T."/>
            <person name="Yang Y.T."/>
            <person name="Ko T.P."/>
            <person name="Huang Y.T."/>
            <person name="Huang J.Y."/>
            <person name="Huang M.F."/>
            <person name="Lin S.J."/>
            <person name="Chen C.Y."/>
            <person name="Lin S.S."/>
            <person name="Lightner D.V."/>
            <person name="Wang H.C."/>
            <person name="Wang A.H."/>
            <person name="Wang H.C."/>
            <person name="Hor L.I."/>
            <person name="Lo C.F."/>
        </authorList>
    </citation>
    <scope>NUCLEOTIDE SEQUENCE</scope>
    <source>
        <strain evidence="4">3HP</strain>
        <plasmid evidence="4">pVA1</plasmid>
    </source>
</reference>
<gene>
    <name evidence="5" type="primary">trbB</name>
    <name evidence="6" type="ORF">EHC69_29295</name>
    <name evidence="5" type="ORF">I7278_25345</name>
    <name evidence="4" type="ORF">pVA1078</name>
</gene>
<dbReference type="GO" id="GO:0005737">
    <property type="term" value="C:cytoplasm"/>
    <property type="evidence" value="ECO:0007669"/>
    <property type="project" value="InterPro"/>
</dbReference>
<evidence type="ECO:0000259" key="2">
    <source>
        <dbReference type="Pfam" id="PF00437"/>
    </source>
</evidence>
<dbReference type="Proteomes" id="UP000464718">
    <property type="component" value="Plasmid pvpsd2016-5"/>
</dbReference>
<keyword evidence="3" id="KW-0614">Plasmid</keyword>
<geneLocation type="plasmid" evidence="3">
    <name>pVPA3-1</name>
</geneLocation>
<dbReference type="InterPro" id="IPR050921">
    <property type="entry name" value="T4SS_GSP_E_ATPase"/>
</dbReference>
<dbReference type="Gene3D" id="3.30.450.90">
    <property type="match status" value="1"/>
</dbReference>
<dbReference type="Proteomes" id="UP000856022">
    <property type="component" value="Unassembled WGS sequence"/>
</dbReference>
<geneLocation type="plasmid" evidence="4">
    <name>pVA1</name>
</geneLocation>
<organism evidence="3">
    <name type="scientific">Vibrio parahaemolyticus</name>
    <dbReference type="NCBI Taxonomy" id="670"/>
    <lineage>
        <taxon>Bacteria</taxon>
        <taxon>Pseudomonadati</taxon>
        <taxon>Pseudomonadota</taxon>
        <taxon>Gammaproteobacteria</taxon>
        <taxon>Vibrionales</taxon>
        <taxon>Vibrionaceae</taxon>
        <taxon>Vibrio</taxon>
    </lineage>
</organism>
<dbReference type="InterPro" id="IPR027417">
    <property type="entry name" value="P-loop_NTPase"/>
</dbReference>
<dbReference type="GO" id="GO:0016887">
    <property type="term" value="F:ATP hydrolysis activity"/>
    <property type="evidence" value="ECO:0007669"/>
    <property type="project" value="InterPro"/>
</dbReference>
<geneLocation type="plasmid" evidence="7">
    <name>pvpsd2016-5</name>
</geneLocation>
<dbReference type="CDD" id="cd01130">
    <property type="entry name" value="VirB11-like_ATPase"/>
    <property type="match status" value="1"/>
</dbReference>
<dbReference type="InterPro" id="IPR001482">
    <property type="entry name" value="T2SS/T4SS_dom"/>
</dbReference>
<dbReference type="NCBIfam" id="TIGR02782">
    <property type="entry name" value="TrbB_P"/>
    <property type="match status" value="1"/>
</dbReference>
<evidence type="ECO:0000313" key="5">
    <source>
        <dbReference type="EMBL" id="HAS6680108.1"/>
    </source>
</evidence>
<evidence type="ECO:0000256" key="1">
    <source>
        <dbReference type="ARBA" id="ARBA00006611"/>
    </source>
</evidence>